<evidence type="ECO:0000256" key="1">
    <source>
        <dbReference type="ARBA" id="ARBA00008668"/>
    </source>
</evidence>
<comment type="caution">
    <text evidence="6">The sequence shown here is derived from an EMBL/GenBank/DDBJ whole genome shotgun (WGS) entry which is preliminary data.</text>
</comment>
<keyword evidence="7" id="KW-1185">Reference proteome</keyword>
<dbReference type="AlphaFoldDB" id="A0A8J5BXH4"/>
<keyword evidence="2 5" id="KW-0732">Signal</keyword>
<evidence type="ECO:0008006" key="8">
    <source>
        <dbReference type="Google" id="ProtNLM"/>
    </source>
</evidence>
<dbReference type="Gene3D" id="3.40.50.1110">
    <property type="entry name" value="SGNH hydrolase"/>
    <property type="match status" value="1"/>
</dbReference>
<dbReference type="PANTHER" id="PTHR22835">
    <property type="entry name" value="ZINC FINGER FYVE DOMAIN CONTAINING PROTEIN"/>
    <property type="match status" value="1"/>
</dbReference>
<evidence type="ECO:0000256" key="3">
    <source>
        <dbReference type="ARBA" id="ARBA00022801"/>
    </source>
</evidence>
<evidence type="ECO:0000313" key="6">
    <source>
        <dbReference type="EMBL" id="KAG6467036.1"/>
    </source>
</evidence>
<dbReference type="InterPro" id="IPR035669">
    <property type="entry name" value="SGNH_plant_lipase-like"/>
</dbReference>
<name>A0A8J5BXH4_ZINOF</name>
<accession>A0A8J5BXH4</accession>
<dbReference type="PANTHER" id="PTHR22835:SF275">
    <property type="entry name" value="OS01G0331100 PROTEIN"/>
    <property type="match status" value="1"/>
</dbReference>
<evidence type="ECO:0000256" key="4">
    <source>
        <dbReference type="ARBA" id="ARBA00023180"/>
    </source>
</evidence>
<feature type="chain" id="PRO_5035250893" description="GDSL esterase/lipase LIP-4" evidence="5">
    <location>
        <begin position="21"/>
        <end position="355"/>
    </location>
</feature>
<dbReference type="SUPFAM" id="SSF52266">
    <property type="entry name" value="SGNH hydrolase"/>
    <property type="match status" value="1"/>
</dbReference>
<protein>
    <recommendedName>
        <fullName evidence="8">GDSL esterase/lipase LIP-4</fullName>
    </recommendedName>
</protein>
<comment type="similarity">
    <text evidence="1">Belongs to the 'GDSL' lipolytic enzyme family.</text>
</comment>
<dbReference type="EMBL" id="JACMSC010000096">
    <property type="protein sequence ID" value="KAG6467036.1"/>
    <property type="molecule type" value="Genomic_DNA"/>
</dbReference>
<evidence type="ECO:0000256" key="2">
    <source>
        <dbReference type="ARBA" id="ARBA00022729"/>
    </source>
</evidence>
<keyword evidence="4" id="KW-0325">Glycoprotein</keyword>
<keyword evidence="3" id="KW-0378">Hydrolase</keyword>
<dbReference type="InterPro" id="IPR001087">
    <property type="entry name" value="GDSL"/>
</dbReference>
<reference evidence="6 7" key="1">
    <citation type="submission" date="2020-08" db="EMBL/GenBank/DDBJ databases">
        <title>Plant Genome Project.</title>
        <authorList>
            <person name="Zhang R.-G."/>
        </authorList>
    </citation>
    <scope>NUCLEOTIDE SEQUENCE [LARGE SCALE GENOMIC DNA]</scope>
    <source>
        <tissue evidence="6">Rhizome</tissue>
    </source>
</reference>
<proteinExistence type="inferred from homology"/>
<organism evidence="6 7">
    <name type="scientific">Zingiber officinale</name>
    <name type="common">Ginger</name>
    <name type="synonym">Amomum zingiber</name>
    <dbReference type="NCBI Taxonomy" id="94328"/>
    <lineage>
        <taxon>Eukaryota</taxon>
        <taxon>Viridiplantae</taxon>
        <taxon>Streptophyta</taxon>
        <taxon>Embryophyta</taxon>
        <taxon>Tracheophyta</taxon>
        <taxon>Spermatophyta</taxon>
        <taxon>Magnoliopsida</taxon>
        <taxon>Liliopsida</taxon>
        <taxon>Zingiberales</taxon>
        <taxon>Zingiberaceae</taxon>
        <taxon>Zingiber</taxon>
    </lineage>
</organism>
<sequence>MGIASACILALSLLPALATAACGRRPVIFNFGDSNSDTGGLAAGLGFVLPHLEGRAFFLLPSGRLCDGRLVIDFLCEALNTSYLSPYMEPLGSDFRNGANFAIVGSTTRPPELPFALAVQVRQFLRFKMRSLYLLAQGATKLIDEQGFQNALYAIDIGQNDLAAAFSANLSFAHVVQRIPSVVDEIKKAIEASSCRHFWVHSTGPFGCLPQKLALPRKVNSNLDRHGCLITYNDAAKEFNARLSVLCDELNAKLLNATIVYTDIYSIKYDLIANYTKYGFESALMACCGHGGPPYNFNQNVECGAYGSQVCAIGSKYVNWDGIHYTEAANALVASKILTTEFSKPKLRFDYFCAA</sequence>
<dbReference type="InterPro" id="IPR036514">
    <property type="entry name" value="SGNH_hydro_sf"/>
</dbReference>
<feature type="signal peptide" evidence="5">
    <location>
        <begin position="1"/>
        <end position="20"/>
    </location>
</feature>
<evidence type="ECO:0000256" key="5">
    <source>
        <dbReference type="SAM" id="SignalP"/>
    </source>
</evidence>
<dbReference type="CDD" id="cd01837">
    <property type="entry name" value="SGNH_plant_lipase_like"/>
    <property type="match status" value="1"/>
</dbReference>
<evidence type="ECO:0000313" key="7">
    <source>
        <dbReference type="Proteomes" id="UP000734854"/>
    </source>
</evidence>
<gene>
    <name evidence="6" type="ORF">ZIOFF_075158</name>
</gene>
<dbReference type="Proteomes" id="UP000734854">
    <property type="component" value="Unassembled WGS sequence"/>
</dbReference>
<dbReference type="Pfam" id="PF00657">
    <property type="entry name" value="Lipase_GDSL"/>
    <property type="match status" value="1"/>
</dbReference>
<dbReference type="GO" id="GO:0016788">
    <property type="term" value="F:hydrolase activity, acting on ester bonds"/>
    <property type="evidence" value="ECO:0007669"/>
    <property type="project" value="InterPro"/>
</dbReference>